<protein>
    <submittedName>
        <fullName evidence="1">Uncharacterized protein</fullName>
    </submittedName>
</protein>
<accession>A0ACC5XUH2</accession>
<comment type="caution">
    <text evidence="1">The sequence shown here is derived from an EMBL/GenBank/DDBJ whole genome shotgun (WGS) entry which is preliminary data.</text>
</comment>
<proteinExistence type="predicted"/>
<gene>
    <name evidence="1" type="ORF">PGIGA_G00176040</name>
</gene>
<keyword evidence="2" id="KW-1185">Reference proteome</keyword>
<sequence length="518" mass="58364">MSLDWGRKPEYPEETPEAWGEHTNSAHTGWRQESNPQPRRCSIQGEHQRRLYKELLENYNRLERPVANDSAPLVVELGLTLLQIIDVDEKNQVLITNAWLQLGWTDVYLSWNPENYPGVNNLRFPSNQIWTPDILLYNSADERFDATFHTNVLVNSSGACQYIPPGILKSTCYIDVRWFPFDVQKCDLKFGSWTYNGWLLDLQMQEVDISTYIPNGEWDLVGVPGKRNELYYECCKEPYPDVTYTVTIRRRTLYYGLNLLIPCVLISGLALLVFLLPADSGEKISLGITVLLSLTVFMLLVAEIMPATSDSVPLIAQYFASTMMIVGLSVVVTVLVLQFHHHDPHGGKMPKWVRVILLHWCAWFLRMKKPGDERKSPYSYSSASTSSLQMGSVPGQMGTNGHTNLYFGFHSPDSTCCPNSSDSGVSCGVSCSGGHREAAPVLSGEQRELQRLLVEVSYLAQRFRAQDEAEAVRGEWKFAAAVVDRLCLVAFSLFSIVCTFAILMSAPNFIEAVSKDFT</sequence>
<reference evidence="1 2" key="1">
    <citation type="journal article" date="2022" name="bioRxiv">
        <title>An ancient truncated duplication of the anti-Mullerian hormone receptor type 2 gene is a potential conserved master sex determinant in the Pangasiidae catfish family.</title>
        <authorList>
            <person name="Wen M."/>
            <person name="Pan Q."/>
            <person name="Jouanno E."/>
            <person name="Montfort J."/>
            <person name="Zahm M."/>
            <person name="Cabau C."/>
            <person name="Klopp C."/>
            <person name="Iampietro C."/>
            <person name="Roques C."/>
            <person name="Bouchez O."/>
            <person name="Castinel A."/>
            <person name="Donnadieu C."/>
            <person name="Parrinello H."/>
            <person name="Poncet C."/>
            <person name="Belmonte E."/>
            <person name="Gautier V."/>
            <person name="Avarre J.-C."/>
            <person name="Dugue R."/>
            <person name="Gustiano R."/>
            <person name="Ha T.T.T."/>
            <person name="Campet M."/>
            <person name="Sriphairoj K."/>
            <person name="Ribolli J."/>
            <person name="de Almeida F.L."/>
            <person name="Desvignes T."/>
            <person name="Postlethwait J.H."/>
            <person name="Bucao C.F."/>
            <person name="Robinson-Rechavi M."/>
            <person name="Bobe J."/>
            <person name="Herpin A."/>
            <person name="Guiguen Y."/>
        </authorList>
    </citation>
    <scope>NUCLEOTIDE SEQUENCE [LARGE SCALE GENOMIC DNA]</scope>
    <source>
        <strain evidence="1">YG-Dec2019</strain>
    </source>
</reference>
<evidence type="ECO:0000313" key="1">
    <source>
        <dbReference type="EMBL" id="MCI4395064.1"/>
    </source>
</evidence>
<evidence type="ECO:0000313" key="2">
    <source>
        <dbReference type="Proteomes" id="UP000829447"/>
    </source>
</evidence>
<name>A0ACC5XUH2_PANGG</name>
<organism evidence="1 2">
    <name type="scientific">Pangasianodon gigas</name>
    <name type="common">Mekong giant catfish</name>
    <name type="synonym">Pangasius gigas</name>
    <dbReference type="NCBI Taxonomy" id="30993"/>
    <lineage>
        <taxon>Eukaryota</taxon>
        <taxon>Metazoa</taxon>
        <taxon>Chordata</taxon>
        <taxon>Craniata</taxon>
        <taxon>Vertebrata</taxon>
        <taxon>Euteleostomi</taxon>
        <taxon>Actinopterygii</taxon>
        <taxon>Neopterygii</taxon>
        <taxon>Teleostei</taxon>
        <taxon>Ostariophysi</taxon>
        <taxon>Siluriformes</taxon>
        <taxon>Pangasiidae</taxon>
        <taxon>Pangasianodon</taxon>
    </lineage>
</organism>
<dbReference type="EMBL" id="CM040481">
    <property type="protein sequence ID" value="MCI4395064.1"/>
    <property type="molecule type" value="Genomic_DNA"/>
</dbReference>
<dbReference type="Proteomes" id="UP000829447">
    <property type="component" value="Linkage Group LG28"/>
</dbReference>